<evidence type="ECO:0000313" key="10">
    <source>
        <dbReference type="Proteomes" id="UP000296374"/>
    </source>
</evidence>
<protein>
    <submittedName>
        <fullName evidence="9">DUF421 domain-containing protein</fullName>
    </submittedName>
</protein>
<dbReference type="GO" id="GO:0005886">
    <property type="term" value="C:plasma membrane"/>
    <property type="evidence" value="ECO:0007669"/>
    <property type="project" value="UniProtKB-SubCell"/>
</dbReference>
<feature type="transmembrane region" description="Helical" evidence="7">
    <location>
        <begin position="44"/>
        <end position="63"/>
    </location>
</feature>
<dbReference type="Gene3D" id="3.30.240.20">
    <property type="entry name" value="bsu07140 like domains"/>
    <property type="match status" value="1"/>
</dbReference>
<evidence type="ECO:0000313" key="9">
    <source>
        <dbReference type="EMBL" id="QDA36094.1"/>
    </source>
</evidence>
<evidence type="ECO:0000256" key="6">
    <source>
        <dbReference type="ARBA" id="ARBA00023136"/>
    </source>
</evidence>
<dbReference type="PANTHER" id="PTHR34582">
    <property type="entry name" value="UPF0702 TRANSMEMBRANE PROTEIN YCAP"/>
    <property type="match status" value="1"/>
</dbReference>
<keyword evidence="6 7" id="KW-0472">Membrane</keyword>
<accession>A0A4Y5STP8</accession>
<dbReference type="EMBL" id="CP040761">
    <property type="protein sequence ID" value="QDA36094.1"/>
    <property type="molecule type" value="Genomic_DNA"/>
</dbReference>
<name>A0A4Y5STP8_9RHOB</name>
<dbReference type="Pfam" id="PF04239">
    <property type="entry name" value="DUF421"/>
    <property type="match status" value="1"/>
</dbReference>
<geneLocation type="plasmid" evidence="9 10">
    <name>unnamed5</name>
</geneLocation>
<keyword evidence="9" id="KW-0614">Plasmid</keyword>
<gene>
    <name evidence="9" type="ORF">E4191_18385</name>
</gene>
<dbReference type="RefSeq" id="WP_139615885.1">
    <property type="nucleotide sequence ID" value="NZ_CP040761.1"/>
</dbReference>
<keyword evidence="3" id="KW-1003">Cell membrane</keyword>
<organism evidence="9 10">
    <name type="scientific">Paracoccus liaowanqingii</name>
    <dbReference type="NCBI Taxonomy" id="2560053"/>
    <lineage>
        <taxon>Bacteria</taxon>
        <taxon>Pseudomonadati</taxon>
        <taxon>Pseudomonadota</taxon>
        <taxon>Alphaproteobacteria</taxon>
        <taxon>Rhodobacterales</taxon>
        <taxon>Paracoccaceae</taxon>
        <taxon>Paracoccus</taxon>
    </lineage>
</organism>
<feature type="domain" description="YetF C-terminal" evidence="8">
    <location>
        <begin position="93"/>
        <end position="162"/>
    </location>
</feature>
<comment type="similarity">
    <text evidence="2">Belongs to the UPF0702 family.</text>
</comment>
<sequence length="172" mass="18719">MNWTEMFFQSWSGIVRTIIVGTLAYVFLVLSLRVSGKRTLAKLNAFDLVITVALGSTLATILLSESVALAEGMTGLVLLIVLQYMVTFISIRSPSFSRAVRSEPTLLLRNGAMLSEAMHRARVTEAELETVIRTSGQRGFTNIEAVILESDGSFSIIDAAQKRQSSQSDAGT</sequence>
<keyword evidence="4 7" id="KW-0812">Transmembrane</keyword>
<dbReference type="InterPro" id="IPR007353">
    <property type="entry name" value="DUF421"/>
</dbReference>
<feature type="transmembrane region" description="Helical" evidence="7">
    <location>
        <begin position="69"/>
        <end position="91"/>
    </location>
</feature>
<evidence type="ECO:0000256" key="5">
    <source>
        <dbReference type="ARBA" id="ARBA00022989"/>
    </source>
</evidence>
<evidence type="ECO:0000256" key="4">
    <source>
        <dbReference type="ARBA" id="ARBA00022692"/>
    </source>
</evidence>
<dbReference type="AlphaFoldDB" id="A0A4Y5STP8"/>
<evidence type="ECO:0000256" key="1">
    <source>
        <dbReference type="ARBA" id="ARBA00004651"/>
    </source>
</evidence>
<reference evidence="10" key="1">
    <citation type="submission" date="2019-05" db="EMBL/GenBank/DDBJ databases">
        <title>Tamlana fucoidanivorans sp. nov., isolated from the surface of algae collected from Fujian province in China.</title>
        <authorList>
            <person name="Li J."/>
        </authorList>
    </citation>
    <scope>NUCLEOTIDE SEQUENCE [LARGE SCALE GENOMIC DNA]</scope>
    <source>
        <strain evidence="10">2251</strain>
        <plasmid evidence="10">unnamed5</plasmid>
    </source>
</reference>
<proteinExistence type="inferred from homology"/>
<evidence type="ECO:0000256" key="7">
    <source>
        <dbReference type="SAM" id="Phobius"/>
    </source>
</evidence>
<evidence type="ECO:0000259" key="8">
    <source>
        <dbReference type="Pfam" id="PF04239"/>
    </source>
</evidence>
<feature type="transmembrane region" description="Helical" evidence="7">
    <location>
        <begin position="13"/>
        <end position="32"/>
    </location>
</feature>
<dbReference type="Proteomes" id="UP000296374">
    <property type="component" value="Plasmid unnamed5"/>
</dbReference>
<dbReference type="InterPro" id="IPR023090">
    <property type="entry name" value="UPF0702_alpha/beta_dom_sf"/>
</dbReference>
<dbReference type="PANTHER" id="PTHR34582:SF6">
    <property type="entry name" value="UPF0702 TRANSMEMBRANE PROTEIN YCAP"/>
    <property type="match status" value="1"/>
</dbReference>
<dbReference type="KEGG" id="plia:E4191_18385"/>
<comment type="subcellular location">
    <subcellularLocation>
        <location evidence="1">Cell membrane</location>
        <topology evidence="1">Multi-pass membrane protein</topology>
    </subcellularLocation>
</comment>
<evidence type="ECO:0000256" key="2">
    <source>
        <dbReference type="ARBA" id="ARBA00006448"/>
    </source>
</evidence>
<keyword evidence="5 7" id="KW-1133">Transmembrane helix</keyword>
<evidence type="ECO:0000256" key="3">
    <source>
        <dbReference type="ARBA" id="ARBA00022475"/>
    </source>
</evidence>